<keyword evidence="2" id="KW-1185">Reference proteome</keyword>
<reference evidence="1 2" key="1">
    <citation type="submission" date="2019-07" db="EMBL/GenBank/DDBJ databases">
        <title>WGS assembly of Gossypium tomentosum.</title>
        <authorList>
            <person name="Chen Z.J."/>
            <person name="Sreedasyam A."/>
            <person name="Ando A."/>
            <person name="Song Q."/>
            <person name="De L."/>
            <person name="Hulse-Kemp A."/>
            <person name="Ding M."/>
            <person name="Ye W."/>
            <person name="Kirkbride R."/>
            <person name="Jenkins J."/>
            <person name="Plott C."/>
            <person name="Lovell J."/>
            <person name="Lin Y.-M."/>
            <person name="Vaughn R."/>
            <person name="Liu B."/>
            <person name="Li W."/>
            <person name="Simpson S."/>
            <person name="Scheffler B."/>
            <person name="Saski C."/>
            <person name="Grover C."/>
            <person name="Hu G."/>
            <person name="Conover J."/>
            <person name="Carlson J."/>
            <person name="Shu S."/>
            <person name="Boston L."/>
            <person name="Williams M."/>
            <person name="Peterson D."/>
            <person name="Mcgee K."/>
            <person name="Jones D."/>
            <person name="Wendel J."/>
            <person name="Stelly D."/>
            <person name="Grimwood J."/>
            <person name="Schmutz J."/>
        </authorList>
    </citation>
    <scope>NUCLEOTIDE SEQUENCE [LARGE SCALE GENOMIC DNA]</scope>
    <source>
        <strain evidence="1">7179.01</strain>
    </source>
</reference>
<dbReference type="EMBL" id="CM017628">
    <property type="protein sequence ID" value="TYH66652.1"/>
    <property type="molecule type" value="Genomic_DNA"/>
</dbReference>
<sequence length="54" mass="6061">MTRTSSMVDLTRIICCQVSTIHRSEEGGCTGFFRSLWGERFSKASVSSIKPSWC</sequence>
<evidence type="ECO:0000313" key="1">
    <source>
        <dbReference type="EMBL" id="TYH66651.1"/>
    </source>
</evidence>
<dbReference type="AlphaFoldDB" id="A0A5D2KHK6"/>
<protein>
    <submittedName>
        <fullName evidence="1">Uncharacterized protein</fullName>
    </submittedName>
</protein>
<organism evidence="1 2">
    <name type="scientific">Gossypium tomentosum</name>
    <name type="common">Hawaiian cotton</name>
    <name type="synonym">Gossypium sandvicense</name>
    <dbReference type="NCBI Taxonomy" id="34277"/>
    <lineage>
        <taxon>Eukaryota</taxon>
        <taxon>Viridiplantae</taxon>
        <taxon>Streptophyta</taxon>
        <taxon>Embryophyta</taxon>
        <taxon>Tracheophyta</taxon>
        <taxon>Spermatophyta</taxon>
        <taxon>Magnoliopsida</taxon>
        <taxon>eudicotyledons</taxon>
        <taxon>Gunneridae</taxon>
        <taxon>Pentapetalae</taxon>
        <taxon>rosids</taxon>
        <taxon>malvids</taxon>
        <taxon>Malvales</taxon>
        <taxon>Malvaceae</taxon>
        <taxon>Malvoideae</taxon>
        <taxon>Gossypium</taxon>
    </lineage>
</organism>
<gene>
    <name evidence="1" type="ORF">ES332_D06G138100v1</name>
</gene>
<name>A0A5D2KHK6_GOSTO</name>
<dbReference type="EMBL" id="CM017628">
    <property type="protein sequence ID" value="TYH66653.1"/>
    <property type="molecule type" value="Genomic_DNA"/>
</dbReference>
<proteinExistence type="predicted"/>
<dbReference type="Proteomes" id="UP000322667">
    <property type="component" value="Chromosome D06"/>
</dbReference>
<evidence type="ECO:0000313" key="2">
    <source>
        <dbReference type="Proteomes" id="UP000322667"/>
    </source>
</evidence>
<accession>A0A5D2KHK6</accession>
<dbReference type="EMBL" id="CM017628">
    <property type="protein sequence ID" value="TYH66651.1"/>
    <property type="molecule type" value="Genomic_DNA"/>
</dbReference>